<sequence length="421" mass="44471">MKEKITNIGIPLALLLLVLALVTTALIKHNSQVKDDAVAVTVPIELNASETARNTSIGLIVTVGNENAEGSEWNQAASGAKVAVERFNRSGANITLVTEDDRGTAEGAVRAVESLAGQNVSGIVFASRGEHTQQALQAAQEHGIPVIMPYEESGYGAWSLRPLNDAMRDVLEQHNASSTRVVRIDQEDFSGVAVPAEETLTVNASTDLGQLAREVTDATAEQGDSATVVINASSYMQARLVKALQESGTRAKIVLGYEATSPTFSEAFMQDNDSTVINALSMGFNTSDAVALQADGQGRSMSAFLQMVRILNETPTATNALGDQKFSDVAHAADSRSHDAVVALVRATERASSAAPEDVRESLATLDLSASDGVTGPNLDFSSTYAVAASPIMLSPTVGDVEIRNPSAPDYQHIIWFNNGD</sequence>
<dbReference type="InterPro" id="IPR051010">
    <property type="entry name" value="BCAA_transport"/>
</dbReference>
<protein>
    <recommendedName>
        <fullName evidence="3">Leucine-binding protein domain-containing protein</fullName>
    </recommendedName>
</protein>
<dbReference type="Proteomes" id="UP000192359">
    <property type="component" value="Unassembled WGS sequence"/>
</dbReference>
<keyword evidence="2" id="KW-0732">Signal</keyword>
<evidence type="ECO:0000259" key="3">
    <source>
        <dbReference type="Pfam" id="PF13458"/>
    </source>
</evidence>
<evidence type="ECO:0000256" key="1">
    <source>
        <dbReference type="ARBA" id="ARBA00010062"/>
    </source>
</evidence>
<dbReference type="PANTHER" id="PTHR30483">
    <property type="entry name" value="LEUCINE-SPECIFIC-BINDING PROTEIN"/>
    <property type="match status" value="1"/>
</dbReference>
<dbReference type="PANTHER" id="PTHR30483:SF6">
    <property type="entry name" value="PERIPLASMIC BINDING PROTEIN OF ABC TRANSPORTER FOR NATURAL AMINO ACIDS"/>
    <property type="match status" value="1"/>
</dbReference>
<dbReference type="Gene3D" id="3.40.50.2300">
    <property type="match status" value="3"/>
</dbReference>
<organism evidence="4 5">
    <name type="scientific">Rothia nasimurium</name>
    <dbReference type="NCBI Taxonomy" id="85336"/>
    <lineage>
        <taxon>Bacteria</taxon>
        <taxon>Bacillati</taxon>
        <taxon>Actinomycetota</taxon>
        <taxon>Actinomycetes</taxon>
        <taxon>Micrococcales</taxon>
        <taxon>Micrococcaceae</taxon>
        <taxon>Rothia</taxon>
    </lineage>
</organism>
<dbReference type="InterPro" id="IPR028081">
    <property type="entry name" value="Leu-bd"/>
</dbReference>
<feature type="domain" description="Leucine-binding protein" evidence="3">
    <location>
        <begin position="74"/>
        <end position="381"/>
    </location>
</feature>
<comment type="caution">
    <text evidence="4">The sequence shown here is derived from an EMBL/GenBank/DDBJ whole genome shotgun (WGS) entry which is preliminary data.</text>
</comment>
<proteinExistence type="inferred from homology"/>
<dbReference type="Pfam" id="PF13458">
    <property type="entry name" value="Peripla_BP_6"/>
    <property type="match status" value="1"/>
</dbReference>
<gene>
    <name evidence="4" type="ORF">A7979_04095</name>
</gene>
<dbReference type="EMBL" id="LXWF01000040">
    <property type="protein sequence ID" value="ORC16507.1"/>
    <property type="molecule type" value="Genomic_DNA"/>
</dbReference>
<name>A0A1Y1RNU8_9MICC</name>
<evidence type="ECO:0000256" key="2">
    <source>
        <dbReference type="ARBA" id="ARBA00022729"/>
    </source>
</evidence>
<accession>A0A1Y1RNU8</accession>
<keyword evidence="5" id="KW-1185">Reference proteome</keyword>
<comment type="similarity">
    <text evidence="1">Belongs to the leucine-binding protein family.</text>
</comment>
<dbReference type="AlphaFoldDB" id="A0A1Y1RNU8"/>
<dbReference type="InterPro" id="IPR028082">
    <property type="entry name" value="Peripla_BP_I"/>
</dbReference>
<reference evidence="4 5" key="1">
    <citation type="submission" date="2016-05" db="EMBL/GenBank/DDBJ databases">
        <title>Draft genome sequence of a porcine commensal Rothia nasimurium.</title>
        <authorList>
            <person name="Gaiser R.A."/>
            <person name="Van Baarlen P."/>
            <person name="Wells J.M."/>
        </authorList>
    </citation>
    <scope>NUCLEOTIDE SEQUENCE [LARGE SCALE GENOMIC DNA]</scope>
    <source>
        <strain evidence="4 5">PT-32</strain>
    </source>
</reference>
<evidence type="ECO:0000313" key="5">
    <source>
        <dbReference type="Proteomes" id="UP000192359"/>
    </source>
</evidence>
<dbReference type="SUPFAM" id="SSF53822">
    <property type="entry name" value="Periplasmic binding protein-like I"/>
    <property type="match status" value="1"/>
</dbReference>
<dbReference type="RefSeq" id="WP_180377864.1">
    <property type="nucleotide sequence ID" value="NZ_LXWF01000040.1"/>
</dbReference>
<evidence type="ECO:0000313" key="4">
    <source>
        <dbReference type="EMBL" id="ORC16507.1"/>
    </source>
</evidence>